<organism evidence="2 3">
    <name type="scientific">Shewanella glacialipiscicola</name>
    <dbReference type="NCBI Taxonomy" id="614069"/>
    <lineage>
        <taxon>Bacteria</taxon>
        <taxon>Pseudomonadati</taxon>
        <taxon>Pseudomonadota</taxon>
        <taxon>Gammaproteobacteria</taxon>
        <taxon>Alteromonadales</taxon>
        <taxon>Shewanellaceae</taxon>
        <taxon>Shewanella</taxon>
    </lineage>
</organism>
<dbReference type="EMBL" id="BSUY01000001">
    <property type="protein sequence ID" value="GMA83874.1"/>
    <property type="molecule type" value="Genomic_DNA"/>
</dbReference>
<dbReference type="RefSeq" id="WP_220772820.1">
    <property type="nucleotide sequence ID" value="NZ_BPFC01000016.1"/>
</dbReference>
<gene>
    <name evidence="2" type="ORF">GCM10025855_34070</name>
</gene>
<dbReference type="Proteomes" id="UP001157046">
    <property type="component" value="Unassembled WGS sequence"/>
</dbReference>
<name>A0ABQ6J8Q4_9GAMM</name>
<evidence type="ECO:0000259" key="1">
    <source>
        <dbReference type="PROSITE" id="PS50878"/>
    </source>
</evidence>
<dbReference type="InterPro" id="IPR000477">
    <property type="entry name" value="RT_dom"/>
</dbReference>
<feature type="domain" description="Reverse transcriptase" evidence="1">
    <location>
        <begin position="1"/>
        <end position="327"/>
    </location>
</feature>
<keyword evidence="3" id="KW-1185">Reference proteome</keyword>
<comment type="caution">
    <text evidence="2">The sequence shown here is derived from an EMBL/GenBank/DDBJ whole genome shotgun (WGS) entry which is preliminary data.</text>
</comment>
<accession>A0ABQ6J8Q4</accession>
<dbReference type="NCBIfam" id="NF041749">
    <property type="entry name" value="Drt4"/>
    <property type="match status" value="1"/>
</dbReference>
<reference evidence="3" key="1">
    <citation type="journal article" date="2019" name="Int. J. Syst. Evol. Microbiol.">
        <title>The Global Catalogue of Microorganisms (GCM) 10K type strain sequencing project: providing services to taxonomists for standard genome sequencing and annotation.</title>
        <authorList>
            <consortium name="The Broad Institute Genomics Platform"/>
            <consortium name="The Broad Institute Genome Sequencing Center for Infectious Disease"/>
            <person name="Wu L."/>
            <person name="Ma J."/>
        </authorList>
    </citation>
    <scope>NUCLEOTIDE SEQUENCE [LARGE SCALE GENOMIC DNA]</scope>
    <source>
        <strain evidence="3">NBRC 102030</strain>
    </source>
</reference>
<dbReference type="Pfam" id="PF00078">
    <property type="entry name" value="RVT_1"/>
    <property type="match status" value="1"/>
</dbReference>
<evidence type="ECO:0000313" key="3">
    <source>
        <dbReference type="Proteomes" id="UP001157046"/>
    </source>
</evidence>
<evidence type="ECO:0000313" key="2">
    <source>
        <dbReference type="EMBL" id="GMA83874.1"/>
    </source>
</evidence>
<sequence length="535" mass="61047">MLISTGLSQLNEESKKYYLYRALTCHNYFPDQKSTIGELPPLLSTRQFTPEVCEALAALGESDTRESSGYDVVIYNATRYNNAFRELSLIHPKAYSLLAKHLHDNWDKIEPFTVSETSIIKPELHDDGRIMVMNYEDPIEKTTRALTESFGKRFHVTADISNCFNSVYSHAIAWGLVGIDFAKNNRKKGEWFNLVDSFQRKCKRNETQGIPIGSATSNISLEIILGKVDKELRHAGYNVHRYVDDYSCYCETNEKAHEFLLLLGRELAKYKFSLNIKKTKIIEQPAPDQDSWIIELLGHLPSRLNKSHNDEPKLTASEAITFINYAIIVNRQTPDGSVLKYAIQLVVNFLNEQAPETVYKSVLNLSWHYPILIPYLDALINNSSMDRENVDSHLNALIIENCKHRRSDGICWPLHIMKKIGIKPTENTIAAIVKSKDCVGLTILNSMISDKSLIINFANEIIKSRDNYLIDNYWLLLYQLFRDGAVSNAYCNIRVFDILLAFDVNFIPGETITASEKESVRTEARFYFGAADDIN</sequence>
<protein>
    <recommendedName>
        <fullName evidence="1">Reverse transcriptase domain-containing protein</fullName>
    </recommendedName>
</protein>
<dbReference type="CDD" id="cd01646">
    <property type="entry name" value="RT_Bac_retron_I"/>
    <property type="match status" value="1"/>
</dbReference>
<dbReference type="PROSITE" id="PS50878">
    <property type="entry name" value="RT_POL"/>
    <property type="match status" value="1"/>
</dbReference>
<proteinExistence type="predicted"/>